<dbReference type="Proteomes" id="UP000182836">
    <property type="component" value="Unassembled WGS sequence"/>
</dbReference>
<dbReference type="GO" id="GO:0046872">
    <property type="term" value="F:metal ion binding"/>
    <property type="evidence" value="ECO:0007669"/>
    <property type="project" value="InterPro"/>
</dbReference>
<dbReference type="SUPFAM" id="SSF56059">
    <property type="entry name" value="Glutathione synthetase ATP-binding domain-like"/>
    <property type="match status" value="1"/>
</dbReference>
<evidence type="ECO:0000313" key="4">
    <source>
        <dbReference type="Proteomes" id="UP000182836"/>
    </source>
</evidence>
<dbReference type="InterPro" id="IPR026838">
    <property type="entry name" value="YheC/D"/>
</dbReference>
<dbReference type="GO" id="GO:0005524">
    <property type="term" value="F:ATP binding"/>
    <property type="evidence" value="ECO:0007669"/>
    <property type="project" value="UniProtKB-UniRule"/>
</dbReference>
<sequence>MTQHHMRIQRIADSSLPTAVDLLLPAAFVKKHGISGTHTLEFVYGLQTAIVDFEITATASTVRIRESLARRLHLLEENMTYGFHFHPNTRKLVIGPLVGALIYRMAPTEDGPFGGITDFCREMVQTCRKRGGLGFIFTLEQVAQENNTVDGWTYHNNQWIKRRFPLPQCVYNRIGSRRIEEREETQEKISVLKEKGALFFNEQFLDKWYIHQRMSLLPETASFSPCTELYMGAASLTSMLQRYPYLYLKPSNGSLGRGIIRLIRSEKGYLCQYSSLNGTVTRRYPTFGMLHQMLRSRMKNQPYLMQQGLHLIKSRGGIADFRALVQKNKHGRWSITSIVGRSAPTRSSIVSNVAHGGTMLTLGAALTAAGFPPMACKSIAASIRQHALLIAQLFEQCTEGHYAELGIDLGVDKQGKVWLLEINSKPSKTNNSVASAGKGTRRSVIRLIDYCFYRSGFISPAPKKTPQTKRRTRRKSSS</sequence>
<dbReference type="OrthoDB" id="7869153at2"/>
<reference evidence="3 4" key="1">
    <citation type="submission" date="2016-10" db="EMBL/GenBank/DDBJ databases">
        <authorList>
            <person name="de Groot N.N."/>
        </authorList>
    </citation>
    <scope>NUCLEOTIDE SEQUENCE [LARGE SCALE GENOMIC DNA]</scope>
    <source>
        <strain evidence="3 4">DSM 2895</strain>
    </source>
</reference>
<feature type="domain" description="ATP-grasp" evidence="2">
    <location>
        <begin position="407"/>
        <end position="449"/>
    </location>
</feature>
<evidence type="ECO:0000259" key="2">
    <source>
        <dbReference type="PROSITE" id="PS50975"/>
    </source>
</evidence>
<dbReference type="RefSeq" id="WP_052812391.1">
    <property type="nucleotide sequence ID" value="NZ_BJOA01000065.1"/>
</dbReference>
<dbReference type="Pfam" id="PF14398">
    <property type="entry name" value="ATPgrasp_YheCD"/>
    <property type="match status" value="1"/>
</dbReference>
<gene>
    <name evidence="3" type="ORF">SAMN04487909_10572</name>
</gene>
<evidence type="ECO:0000256" key="1">
    <source>
        <dbReference type="PROSITE-ProRule" id="PRU00409"/>
    </source>
</evidence>
<dbReference type="PROSITE" id="PS50975">
    <property type="entry name" value="ATP_GRASP"/>
    <property type="match status" value="1"/>
</dbReference>
<dbReference type="EMBL" id="FNED01000005">
    <property type="protein sequence ID" value="SDI55052.1"/>
    <property type="molecule type" value="Genomic_DNA"/>
</dbReference>
<protein>
    <submittedName>
        <fullName evidence="3">YheC/D like ATP-grasp</fullName>
    </submittedName>
</protein>
<evidence type="ECO:0000313" key="3">
    <source>
        <dbReference type="EMBL" id="SDI55052.1"/>
    </source>
</evidence>
<keyword evidence="1" id="KW-0067">ATP-binding</keyword>
<dbReference type="AlphaFoldDB" id="A0A1G8LH37"/>
<dbReference type="Gene3D" id="3.30.470.20">
    <property type="entry name" value="ATP-grasp fold, B domain"/>
    <property type="match status" value="1"/>
</dbReference>
<dbReference type="GeneID" id="42303803"/>
<organism evidence="3 4">
    <name type="scientific">Aneurinibacillus migulanus</name>
    <name type="common">Bacillus migulanus</name>
    <dbReference type="NCBI Taxonomy" id="47500"/>
    <lineage>
        <taxon>Bacteria</taxon>
        <taxon>Bacillati</taxon>
        <taxon>Bacillota</taxon>
        <taxon>Bacilli</taxon>
        <taxon>Bacillales</taxon>
        <taxon>Paenibacillaceae</taxon>
        <taxon>Aneurinibacillus group</taxon>
        <taxon>Aneurinibacillus</taxon>
    </lineage>
</organism>
<dbReference type="InterPro" id="IPR011761">
    <property type="entry name" value="ATP-grasp"/>
</dbReference>
<accession>A0A1G8LH37</accession>
<keyword evidence="1" id="KW-0547">Nucleotide-binding</keyword>
<name>A0A1G8LH37_ANEMI</name>
<proteinExistence type="predicted"/>